<dbReference type="SMART" id="SM00304">
    <property type="entry name" value="HAMP"/>
    <property type="match status" value="1"/>
</dbReference>
<keyword evidence="8" id="KW-0067">ATP-binding</keyword>
<dbReference type="InterPro" id="IPR036890">
    <property type="entry name" value="HATPase_C_sf"/>
</dbReference>
<dbReference type="InterPro" id="IPR003594">
    <property type="entry name" value="HATPase_dom"/>
</dbReference>
<dbReference type="InterPro" id="IPR050640">
    <property type="entry name" value="Bact_2-comp_sensor_kinase"/>
</dbReference>
<evidence type="ECO:0000256" key="2">
    <source>
        <dbReference type="ARBA" id="ARBA00022475"/>
    </source>
</evidence>
<dbReference type="Pfam" id="PF00672">
    <property type="entry name" value="HAMP"/>
    <property type="match status" value="1"/>
</dbReference>
<gene>
    <name evidence="14" type="ORF">SAMN04489757_101182</name>
</gene>
<dbReference type="Gene3D" id="6.10.340.10">
    <property type="match status" value="1"/>
</dbReference>
<evidence type="ECO:0000313" key="14">
    <source>
        <dbReference type="EMBL" id="SFN77546.1"/>
    </source>
</evidence>
<evidence type="ECO:0000256" key="10">
    <source>
        <dbReference type="ARBA" id="ARBA00023012"/>
    </source>
</evidence>
<dbReference type="GO" id="GO:0000155">
    <property type="term" value="F:phosphorelay sensor kinase activity"/>
    <property type="evidence" value="ECO:0007669"/>
    <property type="project" value="InterPro"/>
</dbReference>
<evidence type="ECO:0000259" key="13">
    <source>
        <dbReference type="PROSITE" id="PS50885"/>
    </source>
</evidence>
<evidence type="ECO:0000313" key="15">
    <source>
        <dbReference type="Proteomes" id="UP000198806"/>
    </source>
</evidence>
<dbReference type="InterPro" id="IPR010559">
    <property type="entry name" value="Sig_transdc_His_kin_internal"/>
</dbReference>
<keyword evidence="15" id="KW-1185">Reference proteome</keyword>
<keyword evidence="5 12" id="KW-0812">Transmembrane</keyword>
<dbReference type="PANTHER" id="PTHR34220">
    <property type="entry name" value="SENSOR HISTIDINE KINASE YPDA"/>
    <property type="match status" value="1"/>
</dbReference>
<evidence type="ECO:0000256" key="1">
    <source>
        <dbReference type="ARBA" id="ARBA00004651"/>
    </source>
</evidence>
<dbReference type="Proteomes" id="UP000198806">
    <property type="component" value="Unassembled WGS sequence"/>
</dbReference>
<keyword evidence="6" id="KW-0547">Nucleotide-binding</keyword>
<name>A0A1I5BS45_9FIRM</name>
<dbReference type="STRING" id="1527.SAMN04489757_101182"/>
<dbReference type="RefSeq" id="WP_091683661.1">
    <property type="nucleotide sequence ID" value="NZ_BAABFM010000003.1"/>
</dbReference>
<keyword evidence="11 12" id="KW-0472">Membrane</keyword>
<evidence type="ECO:0000256" key="9">
    <source>
        <dbReference type="ARBA" id="ARBA00022989"/>
    </source>
</evidence>
<dbReference type="Pfam" id="PF06580">
    <property type="entry name" value="His_kinase"/>
    <property type="match status" value="1"/>
</dbReference>
<dbReference type="SUPFAM" id="SSF158472">
    <property type="entry name" value="HAMP domain-like"/>
    <property type="match status" value="1"/>
</dbReference>
<feature type="domain" description="HAMP" evidence="13">
    <location>
        <begin position="294"/>
        <end position="347"/>
    </location>
</feature>
<dbReference type="PANTHER" id="PTHR34220:SF11">
    <property type="entry name" value="SENSOR PROTEIN KINASE HPTS"/>
    <property type="match status" value="1"/>
</dbReference>
<dbReference type="Pfam" id="PF02518">
    <property type="entry name" value="HATPase_c"/>
    <property type="match status" value="1"/>
</dbReference>
<dbReference type="OrthoDB" id="9776552at2"/>
<reference evidence="14 15" key="1">
    <citation type="submission" date="2016-10" db="EMBL/GenBank/DDBJ databases">
        <authorList>
            <person name="de Groot N.N."/>
        </authorList>
    </citation>
    <scope>NUCLEOTIDE SEQUENCE [LARGE SCALE GENOMIC DNA]</scope>
    <source>
        <strain evidence="14 15">DSM 1283</strain>
    </source>
</reference>
<evidence type="ECO:0000256" key="8">
    <source>
        <dbReference type="ARBA" id="ARBA00022840"/>
    </source>
</evidence>
<keyword evidence="2" id="KW-1003">Cell membrane</keyword>
<dbReference type="CDD" id="cd06225">
    <property type="entry name" value="HAMP"/>
    <property type="match status" value="1"/>
</dbReference>
<evidence type="ECO:0000256" key="4">
    <source>
        <dbReference type="ARBA" id="ARBA00022679"/>
    </source>
</evidence>
<dbReference type="EMBL" id="FOWD01000001">
    <property type="protein sequence ID" value="SFN77546.1"/>
    <property type="molecule type" value="Genomic_DNA"/>
</dbReference>
<sequence length="572" mass="66046">MHKKKSKQLYYKIFFTYTAILVFTVGVLMVYFISSNKARIFETNLDYMKMLSEEAVSYMEECSNDVGYIKGDLYQLPVISEDLLNYLRYDEETYQVKRLEKYIASTTLKYNGFESFIIKNMETYSNILQIDLISYLRLESTSCYSDGIKNRTTLPKNKIDQIRDGDLAGRGRFSFLKELRDPDTMESVGCMIVIFKADVFDKLQNYYSKAELAVYNMEGTAVYNSLDDYSEKEVINLEKDNEYSIKKTVKDYVIYTFIDKNQARQLPMSLLLTIFGVGVTMVIIGEMCINIYLQKLTGRLNYILDGMNKITTGDLSVRLEVDNNGDELDLISKNFNDMCVKLDRYIQRSYLAEIEQKNAELEALQDQINPHFLYNTLESIRMKAICNGDKDVAKMLYSMAVIFRSQLKESDVITVIQEIHYCKKYLELFEFRYQGKFTSTVICPEEYMNYPIIKFILQPVIENYFVHGIRGESEGNEICILVESDEDALIINVIDNGRGMSDEEIEAKNKELMENKRETKKSIGLINVNGRLKAVYGEEYGVLLKSSDSGGMHIILRVGMGEENGNEKSNVN</sequence>
<dbReference type="GO" id="GO:0005524">
    <property type="term" value="F:ATP binding"/>
    <property type="evidence" value="ECO:0007669"/>
    <property type="project" value="UniProtKB-KW"/>
</dbReference>
<keyword evidence="7 14" id="KW-0418">Kinase</keyword>
<dbReference type="Gene3D" id="3.30.565.10">
    <property type="entry name" value="Histidine kinase-like ATPase, C-terminal domain"/>
    <property type="match status" value="1"/>
</dbReference>
<comment type="subcellular location">
    <subcellularLocation>
        <location evidence="1">Cell membrane</location>
        <topology evidence="1">Multi-pass membrane protein</topology>
    </subcellularLocation>
</comment>
<evidence type="ECO:0000256" key="11">
    <source>
        <dbReference type="ARBA" id="ARBA00023136"/>
    </source>
</evidence>
<protein>
    <submittedName>
        <fullName evidence="14">Two-component system, sensor histidine kinase YesM</fullName>
    </submittedName>
</protein>
<dbReference type="GO" id="GO:0005886">
    <property type="term" value="C:plasma membrane"/>
    <property type="evidence" value="ECO:0007669"/>
    <property type="project" value="UniProtKB-SubCell"/>
</dbReference>
<evidence type="ECO:0000256" key="3">
    <source>
        <dbReference type="ARBA" id="ARBA00022553"/>
    </source>
</evidence>
<dbReference type="PROSITE" id="PS50885">
    <property type="entry name" value="HAMP"/>
    <property type="match status" value="1"/>
</dbReference>
<dbReference type="AlphaFoldDB" id="A0A1I5BS45"/>
<feature type="transmembrane region" description="Helical" evidence="12">
    <location>
        <begin position="270"/>
        <end position="293"/>
    </location>
</feature>
<dbReference type="SUPFAM" id="SSF55874">
    <property type="entry name" value="ATPase domain of HSP90 chaperone/DNA topoisomerase II/histidine kinase"/>
    <property type="match status" value="1"/>
</dbReference>
<dbReference type="InterPro" id="IPR003660">
    <property type="entry name" value="HAMP_dom"/>
</dbReference>
<evidence type="ECO:0000256" key="6">
    <source>
        <dbReference type="ARBA" id="ARBA00022741"/>
    </source>
</evidence>
<proteinExistence type="predicted"/>
<keyword evidence="10" id="KW-0902">Two-component regulatory system</keyword>
<evidence type="ECO:0000256" key="7">
    <source>
        <dbReference type="ARBA" id="ARBA00022777"/>
    </source>
</evidence>
<organism evidence="14 15">
    <name type="scientific">Anaerocolumna aminovalerica</name>
    <dbReference type="NCBI Taxonomy" id="1527"/>
    <lineage>
        <taxon>Bacteria</taxon>
        <taxon>Bacillati</taxon>
        <taxon>Bacillota</taxon>
        <taxon>Clostridia</taxon>
        <taxon>Lachnospirales</taxon>
        <taxon>Lachnospiraceae</taxon>
        <taxon>Anaerocolumna</taxon>
    </lineage>
</organism>
<evidence type="ECO:0000256" key="5">
    <source>
        <dbReference type="ARBA" id="ARBA00022692"/>
    </source>
</evidence>
<keyword evidence="4" id="KW-0808">Transferase</keyword>
<keyword evidence="9 12" id="KW-1133">Transmembrane helix</keyword>
<accession>A0A1I5BS45</accession>
<feature type="transmembrane region" description="Helical" evidence="12">
    <location>
        <begin position="9"/>
        <end position="33"/>
    </location>
</feature>
<keyword evidence="3" id="KW-0597">Phosphoprotein</keyword>
<evidence type="ECO:0000256" key="12">
    <source>
        <dbReference type="SAM" id="Phobius"/>
    </source>
</evidence>